<keyword evidence="1" id="KW-0805">Transcription regulation</keyword>
<evidence type="ECO:0000313" key="6">
    <source>
        <dbReference type="Proteomes" id="UP000095651"/>
    </source>
</evidence>
<dbReference type="GO" id="GO:0003700">
    <property type="term" value="F:DNA-binding transcription factor activity"/>
    <property type="evidence" value="ECO:0007669"/>
    <property type="project" value="InterPro"/>
</dbReference>
<organism evidence="5 6">
    <name type="scientific">Hungatella hathewayi</name>
    <dbReference type="NCBI Taxonomy" id="154046"/>
    <lineage>
        <taxon>Bacteria</taxon>
        <taxon>Bacillati</taxon>
        <taxon>Bacillota</taxon>
        <taxon>Clostridia</taxon>
        <taxon>Lachnospirales</taxon>
        <taxon>Lachnospiraceae</taxon>
        <taxon>Hungatella</taxon>
    </lineage>
</organism>
<evidence type="ECO:0000259" key="4">
    <source>
        <dbReference type="PROSITE" id="PS51000"/>
    </source>
</evidence>
<dbReference type="GO" id="GO:0003677">
    <property type="term" value="F:DNA binding"/>
    <property type="evidence" value="ECO:0007669"/>
    <property type="project" value="UniProtKB-KW"/>
</dbReference>
<dbReference type="Gene3D" id="1.10.10.10">
    <property type="entry name" value="Winged helix-like DNA-binding domain superfamily/Winged helix DNA-binding domain"/>
    <property type="match status" value="1"/>
</dbReference>
<dbReference type="InterPro" id="IPR036388">
    <property type="entry name" value="WH-like_DNA-bd_sf"/>
</dbReference>
<accession>A0A174FN87</accession>
<keyword evidence="2" id="KW-0238">DNA-binding</keyword>
<dbReference type="InterPro" id="IPR037171">
    <property type="entry name" value="NagB/RpiA_transferase-like"/>
</dbReference>
<dbReference type="InterPro" id="IPR018356">
    <property type="entry name" value="Tscrpt_reg_HTH_DeoR_CS"/>
</dbReference>
<protein>
    <submittedName>
        <fullName evidence="5">DeoR family transcriptional regulator</fullName>
    </submittedName>
</protein>
<keyword evidence="3" id="KW-0804">Transcription</keyword>
<dbReference type="InterPro" id="IPR050313">
    <property type="entry name" value="Carb_Metab_HTH_regulators"/>
</dbReference>
<dbReference type="EMBL" id="CYZE01000007">
    <property type="protein sequence ID" value="CUO51702.1"/>
    <property type="molecule type" value="Genomic_DNA"/>
</dbReference>
<reference evidence="5 6" key="1">
    <citation type="submission" date="2015-09" db="EMBL/GenBank/DDBJ databases">
        <authorList>
            <consortium name="Pathogen Informatics"/>
        </authorList>
    </citation>
    <scope>NUCLEOTIDE SEQUENCE [LARGE SCALE GENOMIC DNA]</scope>
    <source>
        <strain evidence="5 6">2789STDY5608850</strain>
    </source>
</reference>
<evidence type="ECO:0000256" key="3">
    <source>
        <dbReference type="ARBA" id="ARBA00023163"/>
    </source>
</evidence>
<dbReference type="PROSITE" id="PS00894">
    <property type="entry name" value="HTH_DEOR_1"/>
    <property type="match status" value="1"/>
</dbReference>
<evidence type="ECO:0000256" key="1">
    <source>
        <dbReference type="ARBA" id="ARBA00023015"/>
    </source>
</evidence>
<gene>
    <name evidence="5" type="primary">glpR_1</name>
    <name evidence="5" type="ORF">ERS852407_03070</name>
</gene>
<dbReference type="SUPFAM" id="SSF46785">
    <property type="entry name" value="Winged helix' DNA-binding domain"/>
    <property type="match status" value="1"/>
</dbReference>
<dbReference type="SMART" id="SM01134">
    <property type="entry name" value="DeoRC"/>
    <property type="match status" value="1"/>
</dbReference>
<evidence type="ECO:0000313" key="5">
    <source>
        <dbReference type="EMBL" id="CUO51702.1"/>
    </source>
</evidence>
<dbReference type="InterPro" id="IPR014036">
    <property type="entry name" value="DeoR-like_C"/>
</dbReference>
<dbReference type="Gene3D" id="3.40.50.1360">
    <property type="match status" value="1"/>
</dbReference>
<dbReference type="Pfam" id="PF08220">
    <property type="entry name" value="HTH_DeoR"/>
    <property type="match status" value="1"/>
</dbReference>
<dbReference type="SMART" id="SM00420">
    <property type="entry name" value="HTH_DEOR"/>
    <property type="match status" value="1"/>
</dbReference>
<dbReference type="Pfam" id="PF00455">
    <property type="entry name" value="DeoRC"/>
    <property type="match status" value="1"/>
</dbReference>
<evidence type="ECO:0000256" key="2">
    <source>
        <dbReference type="ARBA" id="ARBA00023125"/>
    </source>
</evidence>
<dbReference type="Proteomes" id="UP000095651">
    <property type="component" value="Unassembled WGS sequence"/>
</dbReference>
<dbReference type="PROSITE" id="PS51000">
    <property type="entry name" value="HTH_DEOR_2"/>
    <property type="match status" value="1"/>
</dbReference>
<proteinExistence type="predicted"/>
<dbReference type="SUPFAM" id="SSF100950">
    <property type="entry name" value="NagB/RpiA/CoA transferase-like"/>
    <property type="match status" value="1"/>
</dbReference>
<dbReference type="PANTHER" id="PTHR30363">
    <property type="entry name" value="HTH-TYPE TRANSCRIPTIONAL REGULATOR SRLR-RELATED"/>
    <property type="match status" value="1"/>
</dbReference>
<dbReference type="InterPro" id="IPR036390">
    <property type="entry name" value="WH_DNA-bd_sf"/>
</dbReference>
<sequence length="274" mass="30239">MNSREKYILQALQQTGSISLSELSSTLGVSLVTIRKDVANLEAKELVSRQHGSVSLPYQYENNQIPFSLREAFNEQDKKLIAKAAATLIHPDDAIALDSGTTTYMIANEIKSLPPVNIVTNSIRAAMALEQSHHTIFLAGGQVLSRSMCTVGPEAEKIFYKIRPDKVFIGTTGISSDLNLTASLNIEVGVKQAMIQVARQVILVTSSQSFHRNRMFIFGSASQIHCIITTHPEPPAEILEQIAEHNIHLVYADDPESVKSLENWDKNMGRRNGI</sequence>
<dbReference type="InterPro" id="IPR001034">
    <property type="entry name" value="DeoR_HTH"/>
</dbReference>
<name>A0A174FN87_9FIRM</name>
<feature type="domain" description="HTH deoR-type" evidence="4">
    <location>
        <begin position="1"/>
        <end position="56"/>
    </location>
</feature>
<dbReference type="PANTHER" id="PTHR30363:SF55">
    <property type="entry name" value="HTH-TYPE TRANSCRIPTIONAL REGULATOR ULAR"/>
    <property type="match status" value="1"/>
</dbReference>
<dbReference type="RefSeq" id="WP_055656449.1">
    <property type="nucleotide sequence ID" value="NZ_CABIXC010000007.1"/>
</dbReference>
<dbReference type="AlphaFoldDB" id="A0A174FN87"/>